<accession>A0A6S7KMH1</accession>
<comment type="caution">
    <text evidence="1">The sequence shown here is derived from an EMBL/GenBank/DDBJ whole genome shotgun (WGS) entry which is preliminary data.</text>
</comment>
<protein>
    <submittedName>
        <fullName evidence="1">Uncharacterized protein</fullName>
    </submittedName>
</protein>
<dbReference type="Proteomes" id="UP001152795">
    <property type="component" value="Unassembled WGS sequence"/>
</dbReference>
<evidence type="ECO:0000313" key="1">
    <source>
        <dbReference type="EMBL" id="CAB4043510.1"/>
    </source>
</evidence>
<gene>
    <name evidence="1" type="ORF">PACLA_8A072486</name>
</gene>
<organism evidence="1 2">
    <name type="scientific">Paramuricea clavata</name>
    <name type="common">Red gorgonian</name>
    <name type="synonym">Violescent sea-whip</name>
    <dbReference type="NCBI Taxonomy" id="317549"/>
    <lineage>
        <taxon>Eukaryota</taxon>
        <taxon>Metazoa</taxon>
        <taxon>Cnidaria</taxon>
        <taxon>Anthozoa</taxon>
        <taxon>Octocorallia</taxon>
        <taxon>Malacalcyonacea</taxon>
        <taxon>Plexauridae</taxon>
        <taxon>Paramuricea</taxon>
    </lineage>
</organism>
<keyword evidence="2" id="KW-1185">Reference proteome</keyword>
<name>A0A6S7KMH1_PARCT</name>
<feature type="non-terminal residue" evidence="1">
    <location>
        <position position="133"/>
    </location>
</feature>
<proteinExistence type="predicted"/>
<feature type="non-terminal residue" evidence="1">
    <location>
        <position position="1"/>
    </location>
</feature>
<dbReference type="AlphaFoldDB" id="A0A6S7KMH1"/>
<evidence type="ECO:0000313" key="2">
    <source>
        <dbReference type="Proteomes" id="UP001152795"/>
    </source>
</evidence>
<reference evidence="1" key="1">
    <citation type="submission" date="2020-04" db="EMBL/GenBank/DDBJ databases">
        <authorList>
            <person name="Alioto T."/>
            <person name="Alioto T."/>
            <person name="Gomez Garrido J."/>
        </authorList>
    </citation>
    <scope>NUCLEOTIDE SEQUENCE</scope>
    <source>
        <strain evidence="1">A484AB</strain>
    </source>
</reference>
<sequence length="133" mass="14772">FSTQTADPVAEPCEKLCEIVADTKAAIEPELYVPSHHTCDCNPCGNDIKNVKLDIEDLQKQISSINNVIDSTNGIIESMSEMLLPGDGGGLTHDRRTEATVNELYKIIDEKNKVIMDRDNTIRELKTKLLEAE</sequence>
<dbReference type="EMBL" id="CACRXK020032527">
    <property type="protein sequence ID" value="CAB4043510.1"/>
    <property type="molecule type" value="Genomic_DNA"/>
</dbReference>